<evidence type="ECO:0000313" key="2">
    <source>
        <dbReference type="WBParaSite" id="RSKR_0000737600.1"/>
    </source>
</evidence>
<dbReference type="Proteomes" id="UP000095286">
    <property type="component" value="Unplaced"/>
</dbReference>
<evidence type="ECO:0000313" key="1">
    <source>
        <dbReference type="Proteomes" id="UP000095286"/>
    </source>
</evidence>
<protein>
    <submittedName>
        <fullName evidence="2">Uncharacterized protein</fullName>
    </submittedName>
</protein>
<accession>A0AC35U470</accession>
<organism evidence="1 2">
    <name type="scientific">Rhabditophanes sp. KR3021</name>
    <dbReference type="NCBI Taxonomy" id="114890"/>
    <lineage>
        <taxon>Eukaryota</taxon>
        <taxon>Metazoa</taxon>
        <taxon>Ecdysozoa</taxon>
        <taxon>Nematoda</taxon>
        <taxon>Chromadorea</taxon>
        <taxon>Rhabditida</taxon>
        <taxon>Tylenchina</taxon>
        <taxon>Panagrolaimomorpha</taxon>
        <taxon>Strongyloidoidea</taxon>
        <taxon>Alloionematidae</taxon>
        <taxon>Rhabditophanes</taxon>
    </lineage>
</organism>
<name>A0AC35U470_9BILA</name>
<proteinExistence type="predicted"/>
<dbReference type="WBParaSite" id="RSKR_0000737600.1">
    <property type="protein sequence ID" value="RSKR_0000737600.1"/>
    <property type="gene ID" value="RSKR_0000737600"/>
</dbReference>
<sequence length="257" mass="29902">MCDRRHRVSAEENKPSEVRINNELVTEDKLDEDSESEKNLKENVANAERKTKCLNSQFSSMSIKSRSECDRRILVTRYEGQVEEINTLKRENKMLKMHNSSNITLLEALNEQNQELKRHLKEEAVEMNAVKDKLKEREIRNLKGEDKFKTHGVLGNVSTGVDEFRKTNQDVLNKYFERHHYGRMEMTNSIDSLVEAELSKRAELPEESHCLKGTELPKKPKFPKKLGAEDGSELVHRTPPNYIEFVKRYSAPPFKLD</sequence>
<reference evidence="2" key="1">
    <citation type="submission" date="2016-11" db="UniProtKB">
        <authorList>
            <consortium name="WormBaseParasite"/>
        </authorList>
    </citation>
    <scope>IDENTIFICATION</scope>
    <source>
        <strain evidence="2">KR3021</strain>
    </source>
</reference>